<reference evidence="1 2" key="1">
    <citation type="submission" date="2012-08" db="EMBL/GenBank/DDBJ databases">
        <title>Oryza genome evolution.</title>
        <authorList>
            <person name="Wing R.A."/>
        </authorList>
    </citation>
    <scope>NUCLEOTIDE SEQUENCE</scope>
</reference>
<evidence type="ECO:0008006" key="3">
    <source>
        <dbReference type="Google" id="ProtNLM"/>
    </source>
</evidence>
<protein>
    <recommendedName>
        <fullName evidence="3">F-box associated domain-containing protein</fullName>
    </recommendedName>
</protein>
<name>A0A0D9XZH2_9ORYZ</name>
<dbReference type="EnsemblPlants" id="LPERR12G10470.1">
    <property type="protein sequence ID" value="LPERR12G10470.1"/>
    <property type="gene ID" value="LPERR12G10470"/>
</dbReference>
<sequence>MAEAKLAGHRCQLTVVGGRLGVTMATGLTVVNPDAPSAEVWVLEDGRDEQRWMKRYTVQGLHWHDQWIARPYCSHDKGIIINRWWYSHVTVDAHQSQQLDNGICLVKLDNPTEMYRETYTAGISSIQVQ</sequence>
<keyword evidence="2" id="KW-1185">Reference proteome</keyword>
<proteinExistence type="predicted"/>
<evidence type="ECO:0000313" key="1">
    <source>
        <dbReference type="EnsemblPlants" id="LPERR12G10470.1"/>
    </source>
</evidence>
<evidence type="ECO:0000313" key="2">
    <source>
        <dbReference type="Proteomes" id="UP000032180"/>
    </source>
</evidence>
<dbReference type="AlphaFoldDB" id="A0A0D9XZH2"/>
<reference evidence="1" key="3">
    <citation type="submission" date="2015-04" db="UniProtKB">
        <authorList>
            <consortium name="EnsemblPlants"/>
        </authorList>
    </citation>
    <scope>IDENTIFICATION</scope>
</reference>
<dbReference type="Gramene" id="LPERR12G10470.1">
    <property type="protein sequence ID" value="LPERR12G10470.1"/>
    <property type="gene ID" value="LPERR12G10470"/>
</dbReference>
<reference evidence="2" key="2">
    <citation type="submission" date="2013-12" db="EMBL/GenBank/DDBJ databases">
        <authorList>
            <person name="Yu Y."/>
            <person name="Lee S."/>
            <person name="de Baynast K."/>
            <person name="Wissotski M."/>
            <person name="Liu L."/>
            <person name="Talag J."/>
            <person name="Goicoechea J."/>
            <person name="Angelova A."/>
            <person name="Jetty R."/>
            <person name="Kudrna D."/>
            <person name="Golser W."/>
            <person name="Rivera L."/>
            <person name="Zhang J."/>
            <person name="Wing R."/>
        </authorList>
    </citation>
    <scope>NUCLEOTIDE SEQUENCE</scope>
</reference>
<accession>A0A0D9XZH2</accession>
<organism evidence="1 2">
    <name type="scientific">Leersia perrieri</name>
    <dbReference type="NCBI Taxonomy" id="77586"/>
    <lineage>
        <taxon>Eukaryota</taxon>
        <taxon>Viridiplantae</taxon>
        <taxon>Streptophyta</taxon>
        <taxon>Embryophyta</taxon>
        <taxon>Tracheophyta</taxon>
        <taxon>Spermatophyta</taxon>
        <taxon>Magnoliopsida</taxon>
        <taxon>Liliopsida</taxon>
        <taxon>Poales</taxon>
        <taxon>Poaceae</taxon>
        <taxon>BOP clade</taxon>
        <taxon>Oryzoideae</taxon>
        <taxon>Oryzeae</taxon>
        <taxon>Oryzinae</taxon>
        <taxon>Leersia</taxon>
    </lineage>
</organism>
<dbReference type="HOGENOM" id="CLU_1951894_0_0_1"/>
<dbReference type="Proteomes" id="UP000032180">
    <property type="component" value="Chromosome 12"/>
</dbReference>